<name>A0A939HLI5_9PROT</name>
<proteinExistence type="predicted"/>
<organism evidence="2 3">
    <name type="scientific">Acetobacter garciniae</name>
    <dbReference type="NCBI Taxonomy" id="2817435"/>
    <lineage>
        <taxon>Bacteria</taxon>
        <taxon>Pseudomonadati</taxon>
        <taxon>Pseudomonadota</taxon>
        <taxon>Alphaproteobacteria</taxon>
        <taxon>Acetobacterales</taxon>
        <taxon>Acetobacteraceae</taxon>
        <taxon>Acetobacter</taxon>
    </lineage>
</organism>
<accession>A0A939HLI5</accession>
<dbReference type="Gene3D" id="3.90.1300.10">
    <property type="entry name" value="Amidase signature (AS) domain"/>
    <property type="match status" value="1"/>
</dbReference>
<dbReference type="AlphaFoldDB" id="A0A939HLI5"/>
<keyword evidence="3" id="KW-1185">Reference proteome</keyword>
<dbReference type="SUPFAM" id="SSF75304">
    <property type="entry name" value="Amidase signature (AS) enzymes"/>
    <property type="match status" value="1"/>
</dbReference>
<protein>
    <recommendedName>
        <fullName evidence="1">Amidase domain-containing protein</fullName>
    </recommendedName>
</protein>
<sequence length="422" mass="43803">MNQCHSSTLERAKALNAIASVNTPDLAEQAGPLVLVKDNIATAGMPLTAGSPFFADVVAGADATAIRLLRAAGANPAIRTTLHELALGITGVNAWSGPILNPFCATRVAGGSSGGSAAALAVGLGDLSVVTGTGGSARIPAAHCGVIGFRPTTGRYPADGVVHLSPSRDTIGLMARDLRWIIWADTLLSGETSRPPQQSGAVIGVMEAAALDTLDPHIAAAYRRLCDVLTRSGHYLKPVSLDPIARLDAQCGMTIAAHETYHALCAASATLRDSTFDALVEATASPDVAEVLKGCAQYALDAPGDYAQAMGIGLPALRAGFRAIFADVSFLLTPTTPFLPPLVEQTDVLTPQGETLPIFPAYSRFTRPDSMAGLPSLSFPVEAGQHALPMGMMLSAPRHRDRALLRTVQDILNILEPGILPG</sequence>
<reference evidence="2" key="1">
    <citation type="submission" date="2021-03" db="EMBL/GenBank/DDBJ databases">
        <title>The complete genome sequence of Acetobacter sp. TBRC 12339.</title>
        <authorList>
            <person name="Charoenyingcharoen P."/>
            <person name="Yukphan P."/>
        </authorList>
    </citation>
    <scope>NUCLEOTIDE SEQUENCE</scope>
    <source>
        <strain evidence="2">TBRC 12339</strain>
    </source>
</reference>
<dbReference type="InterPro" id="IPR023631">
    <property type="entry name" value="Amidase_dom"/>
</dbReference>
<gene>
    <name evidence="2" type="ORF">J2D77_01520</name>
</gene>
<dbReference type="InterPro" id="IPR000120">
    <property type="entry name" value="Amidase"/>
</dbReference>
<evidence type="ECO:0000313" key="3">
    <source>
        <dbReference type="Proteomes" id="UP000664073"/>
    </source>
</evidence>
<evidence type="ECO:0000259" key="1">
    <source>
        <dbReference type="Pfam" id="PF01425"/>
    </source>
</evidence>
<dbReference type="PANTHER" id="PTHR11895:SF151">
    <property type="entry name" value="GLUTAMYL-TRNA(GLN) AMIDOTRANSFERASE SUBUNIT A"/>
    <property type="match status" value="1"/>
</dbReference>
<dbReference type="EMBL" id="JAFVMH010000001">
    <property type="protein sequence ID" value="MBO1323834.1"/>
    <property type="molecule type" value="Genomic_DNA"/>
</dbReference>
<dbReference type="Pfam" id="PF01425">
    <property type="entry name" value="Amidase"/>
    <property type="match status" value="1"/>
</dbReference>
<dbReference type="InterPro" id="IPR036928">
    <property type="entry name" value="AS_sf"/>
</dbReference>
<evidence type="ECO:0000313" key="2">
    <source>
        <dbReference type="EMBL" id="MBO1323834.1"/>
    </source>
</evidence>
<dbReference type="Proteomes" id="UP000664073">
    <property type="component" value="Unassembled WGS sequence"/>
</dbReference>
<dbReference type="GO" id="GO:0003824">
    <property type="term" value="F:catalytic activity"/>
    <property type="evidence" value="ECO:0007669"/>
    <property type="project" value="InterPro"/>
</dbReference>
<feature type="domain" description="Amidase" evidence="1">
    <location>
        <begin position="9"/>
        <end position="405"/>
    </location>
</feature>
<dbReference type="PANTHER" id="PTHR11895">
    <property type="entry name" value="TRANSAMIDASE"/>
    <property type="match status" value="1"/>
</dbReference>
<dbReference type="RefSeq" id="WP_207844403.1">
    <property type="nucleotide sequence ID" value="NZ_JAFVMH010000001.1"/>
</dbReference>
<comment type="caution">
    <text evidence="2">The sequence shown here is derived from an EMBL/GenBank/DDBJ whole genome shotgun (WGS) entry which is preliminary data.</text>
</comment>